<protein>
    <submittedName>
        <fullName evidence="4">Short-chain dehydrogenase</fullName>
    </submittedName>
</protein>
<dbReference type="Gene3D" id="3.40.50.720">
    <property type="entry name" value="NAD(P)-binding Rossmann-like Domain"/>
    <property type="match status" value="1"/>
</dbReference>
<evidence type="ECO:0000256" key="2">
    <source>
        <dbReference type="ARBA" id="ARBA00023002"/>
    </source>
</evidence>
<dbReference type="SUPFAM" id="SSF51735">
    <property type="entry name" value="NAD(P)-binding Rossmann-fold domains"/>
    <property type="match status" value="1"/>
</dbReference>
<dbReference type="PRINTS" id="PR00081">
    <property type="entry name" value="GDHRDH"/>
</dbReference>
<evidence type="ECO:0000313" key="4">
    <source>
        <dbReference type="EMBL" id="MBK5927430.1"/>
    </source>
</evidence>
<dbReference type="InterPro" id="IPR036291">
    <property type="entry name" value="NAD(P)-bd_dom_sf"/>
</dbReference>
<dbReference type="Pfam" id="PF00106">
    <property type="entry name" value="adh_short"/>
    <property type="match status" value="1"/>
</dbReference>
<reference evidence="4" key="2">
    <citation type="journal article" date="2020" name="Microorganisms">
        <title>Osmotic Adaptation and Compatible Solute Biosynthesis of Phototrophic Bacteria as Revealed from Genome Analyses.</title>
        <authorList>
            <person name="Imhoff J.F."/>
            <person name="Rahn T."/>
            <person name="Kunzel S."/>
            <person name="Keller A."/>
            <person name="Neulinger S.C."/>
        </authorList>
    </citation>
    <scope>NUCLEOTIDE SEQUENCE</scope>
    <source>
        <strain evidence="4">LMG 28126</strain>
    </source>
</reference>
<dbReference type="GO" id="GO:0016020">
    <property type="term" value="C:membrane"/>
    <property type="evidence" value="ECO:0007669"/>
    <property type="project" value="TreeGrafter"/>
</dbReference>
<dbReference type="GO" id="GO:0016491">
    <property type="term" value="F:oxidoreductase activity"/>
    <property type="evidence" value="ECO:0007669"/>
    <property type="project" value="UniProtKB-KW"/>
</dbReference>
<proteinExistence type="inferred from homology"/>
<organism evidence="4 5">
    <name type="scientific">Rhodobaculum claviforme</name>
    <dbReference type="NCBI Taxonomy" id="1549854"/>
    <lineage>
        <taxon>Bacteria</taxon>
        <taxon>Pseudomonadati</taxon>
        <taxon>Pseudomonadota</taxon>
        <taxon>Alphaproteobacteria</taxon>
        <taxon>Rhodobacterales</taxon>
        <taxon>Paracoccaceae</taxon>
        <taxon>Rhodobaculum</taxon>
    </lineage>
</organism>
<dbReference type="InterPro" id="IPR020904">
    <property type="entry name" value="Sc_DH/Rdtase_CS"/>
</dbReference>
<dbReference type="PANTHER" id="PTHR44196:SF1">
    <property type="entry name" value="DEHYDROGENASE_REDUCTASE SDR FAMILY MEMBER 7B"/>
    <property type="match status" value="1"/>
</dbReference>
<dbReference type="Proteomes" id="UP000706333">
    <property type="component" value="Unassembled WGS sequence"/>
</dbReference>
<name>A0A934TKG3_9RHOB</name>
<sequence>MRDWAGKRYWLVGASEGLGRALAHRMSRCGCSLVLSARSRERLQALADELPGLAEVVPMDVSDMASVRTAAETVGEIDGLVFLSGVYWPFPATEWDAEKAVAMIDVNFTGAARVLGTVVPGMVARGAGHVVLTGSLAGFRGLPGSIGYGSSKAGLMHLAESMRCDLQGTGVDVQVANPGFIRTRLTDKNDFRMPFLMEPDAAADAMFTHMSGHSFARSFPGLFSLVFRGANFLPDGLYFRLFGAR</sequence>
<dbReference type="InterPro" id="IPR057326">
    <property type="entry name" value="KR_dom"/>
</dbReference>
<dbReference type="SMART" id="SM00822">
    <property type="entry name" value="PKS_KR"/>
    <property type="match status" value="1"/>
</dbReference>
<dbReference type="RefSeq" id="WP_201157188.1">
    <property type="nucleotide sequence ID" value="NZ_NHSD01000246.1"/>
</dbReference>
<reference evidence="4" key="1">
    <citation type="submission" date="2017-05" db="EMBL/GenBank/DDBJ databases">
        <authorList>
            <person name="Imhoff J.F."/>
            <person name="Rahn T."/>
            <person name="Kuenzel S."/>
            <person name="Neulinger S.C."/>
        </authorList>
    </citation>
    <scope>NUCLEOTIDE SEQUENCE</scope>
    <source>
        <strain evidence="4">LMG 28126</strain>
    </source>
</reference>
<evidence type="ECO:0000313" key="5">
    <source>
        <dbReference type="Proteomes" id="UP000706333"/>
    </source>
</evidence>
<dbReference type="EMBL" id="NHSD01000246">
    <property type="protein sequence ID" value="MBK5927430.1"/>
    <property type="molecule type" value="Genomic_DNA"/>
</dbReference>
<comment type="similarity">
    <text evidence="1">Belongs to the short-chain dehydrogenases/reductases (SDR) family.</text>
</comment>
<keyword evidence="5" id="KW-1185">Reference proteome</keyword>
<dbReference type="PROSITE" id="PS00061">
    <property type="entry name" value="ADH_SHORT"/>
    <property type="match status" value="1"/>
</dbReference>
<evidence type="ECO:0000256" key="1">
    <source>
        <dbReference type="ARBA" id="ARBA00006484"/>
    </source>
</evidence>
<feature type="domain" description="Ketoreductase" evidence="3">
    <location>
        <begin position="7"/>
        <end position="184"/>
    </location>
</feature>
<evidence type="ECO:0000259" key="3">
    <source>
        <dbReference type="SMART" id="SM00822"/>
    </source>
</evidence>
<gene>
    <name evidence="4" type="ORF">CCR87_08835</name>
</gene>
<dbReference type="InterPro" id="IPR002347">
    <property type="entry name" value="SDR_fam"/>
</dbReference>
<keyword evidence="2" id="KW-0560">Oxidoreductase</keyword>
<comment type="caution">
    <text evidence="4">The sequence shown here is derived from an EMBL/GenBank/DDBJ whole genome shotgun (WGS) entry which is preliminary data.</text>
</comment>
<dbReference type="AlphaFoldDB" id="A0A934TKG3"/>
<dbReference type="PANTHER" id="PTHR44196">
    <property type="entry name" value="DEHYDROGENASE/REDUCTASE SDR FAMILY MEMBER 7B"/>
    <property type="match status" value="1"/>
</dbReference>
<accession>A0A934TKG3</accession>